<keyword evidence="3" id="KW-1185">Reference proteome</keyword>
<comment type="caution">
    <text evidence="2">The sequence shown here is derived from an EMBL/GenBank/DDBJ whole genome shotgun (WGS) entry which is preliminary data.</text>
</comment>
<organism evidence="2 3">
    <name type="scientific">Panicum virgatum</name>
    <name type="common">Blackwell switchgrass</name>
    <dbReference type="NCBI Taxonomy" id="38727"/>
    <lineage>
        <taxon>Eukaryota</taxon>
        <taxon>Viridiplantae</taxon>
        <taxon>Streptophyta</taxon>
        <taxon>Embryophyta</taxon>
        <taxon>Tracheophyta</taxon>
        <taxon>Spermatophyta</taxon>
        <taxon>Magnoliopsida</taxon>
        <taxon>Liliopsida</taxon>
        <taxon>Poales</taxon>
        <taxon>Poaceae</taxon>
        <taxon>PACMAD clade</taxon>
        <taxon>Panicoideae</taxon>
        <taxon>Panicodae</taxon>
        <taxon>Paniceae</taxon>
        <taxon>Panicinae</taxon>
        <taxon>Panicum</taxon>
        <taxon>Panicum sect. Hiantes</taxon>
    </lineage>
</organism>
<evidence type="ECO:0000313" key="3">
    <source>
        <dbReference type="Proteomes" id="UP000823388"/>
    </source>
</evidence>
<sequence length="105" mass="11635">MRSRPGGATASKAATHRNGCAPRPRQRSGVGDSIGRWGLAEDEVGPWGLPDYASAARRKQKNPERWEPHGLRFASSLKLTARRVSDLPSIKVRSRGGARNLFFYY</sequence>
<proteinExistence type="predicted"/>
<dbReference type="Proteomes" id="UP000823388">
    <property type="component" value="Chromosome 9N"/>
</dbReference>
<protein>
    <submittedName>
        <fullName evidence="2">Uncharacterized protein</fullName>
    </submittedName>
</protein>
<evidence type="ECO:0000313" key="2">
    <source>
        <dbReference type="EMBL" id="KAG2534960.1"/>
    </source>
</evidence>
<name>A0A8T0MCT1_PANVG</name>
<feature type="region of interest" description="Disordered" evidence="1">
    <location>
        <begin position="1"/>
        <end position="36"/>
    </location>
</feature>
<evidence type="ECO:0000256" key="1">
    <source>
        <dbReference type="SAM" id="MobiDB-lite"/>
    </source>
</evidence>
<accession>A0A8T0MCT1</accession>
<reference evidence="2" key="1">
    <citation type="submission" date="2020-05" db="EMBL/GenBank/DDBJ databases">
        <title>WGS assembly of Panicum virgatum.</title>
        <authorList>
            <person name="Lovell J.T."/>
            <person name="Jenkins J."/>
            <person name="Shu S."/>
            <person name="Juenger T.E."/>
            <person name="Schmutz J."/>
        </authorList>
    </citation>
    <scope>NUCLEOTIDE SEQUENCE</scope>
    <source>
        <strain evidence="2">AP13</strain>
    </source>
</reference>
<dbReference type="EMBL" id="CM029054">
    <property type="protein sequence ID" value="KAG2534960.1"/>
    <property type="molecule type" value="Genomic_DNA"/>
</dbReference>
<gene>
    <name evidence="2" type="ORF">PVAP13_9NG040273</name>
</gene>
<dbReference type="AlphaFoldDB" id="A0A8T0MCT1"/>